<dbReference type="Gene3D" id="3.40.50.720">
    <property type="entry name" value="NAD(P)-binding Rossmann-like Domain"/>
    <property type="match status" value="1"/>
</dbReference>
<evidence type="ECO:0000313" key="5">
    <source>
        <dbReference type="Proteomes" id="UP000017127"/>
    </source>
</evidence>
<evidence type="ECO:0000313" key="4">
    <source>
        <dbReference type="EMBL" id="ERT09622.1"/>
    </source>
</evidence>
<dbReference type="PATRIC" id="fig|1348334.3.peg.387"/>
<dbReference type="PANTHER" id="PTHR42760">
    <property type="entry name" value="SHORT-CHAIN DEHYDROGENASES/REDUCTASES FAMILY MEMBER"/>
    <property type="match status" value="1"/>
</dbReference>
<protein>
    <submittedName>
        <fullName evidence="4">Cyclopentanol dehydrogenase</fullName>
        <ecNumber evidence="4">1.1.1.163</ecNumber>
    </submittedName>
</protein>
<dbReference type="Proteomes" id="UP000017127">
    <property type="component" value="Unassembled WGS sequence"/>
</dbReference>
<dbReference type="EMBL" id="AUZM01000002">
    <property type="protein sequence ID" value="ERT09622.1"/>
    <property type="molecule type" value="Genomic_DNA"/>
</dbReference>
<reference evidence="4 5" key="1">
    <citation type="journal article" date="2013" name="Front. Microbiol.">
        <title>Comparative genomic analyses of the cyanobacterium, Lyngbya aestuarii BL J, a powerful hydrogen producer.</title>
        <authorList>
            <person name="Kothari A."/>
            <person name="Vaughn M."/>
            <person name="Garcia-Pichel F."/>
        </authorList>
    </citation>
    <scope>NUCLEOTIDE SEQUENCE [LARGE SCALE GENOMIC DNA]</scope>
    <source>
        <strain evidence="4 5">BL J</strain>
    </source>
</reference>
<proteinExistence type="inferred from homology"/>
<evidence type="ECO:0000256" key="2">
    <source>
        <dbReference type="ARBA" id="ARBA00023002"/>
    </source>
</evidence>
<dbReference type="InterPro" id="IPR002347">
    <property type="entry name" value="SDR_fam"/>
</dbReference>
<evidence type="ECO:0000256" key="3">
    <source>
        <dbReference type="RuleBase" id="RU000363"/>
    </source>
</evidence>
<keyword evidence="2 4" id="KW-0560">Oxidoreductase</keyword>
<dbReference type="GO" id="GO:0055041">
    <property type="term" value="F:cyclopentanol dehydrogenase activity"/>
    <property type="evidence" value="ECO:0007669"/>
    <property type="project" value="UniProtKB-EC"/>
</dbReference>
<dbReference type="AlphaFoldDB" id="U7QQR6"/>
<dbReference type="Pfam" id="PF00106">
    <property type="entry name" value="adh_short"/>
    <property type="match status" value="1"/>
</dbReference>
<dbReference type="FunFam" id="3.40.50.720:FF:000084">
    <property type="entry name" value="Short-chain dehydrogenase reductase"/>
    <property type="match status" value="1"/>
</dbReference>
<gene>
    <name evidence="4" type="primary">cpnA</name>
    <name evidence="4" type="ORF">M595_0391</name>
</gene>
<dbReference type="PRINTS" id="PR00081">
    <property type="entry name" value="GDHRDH"/>
</dbReference>
<dbReference type="PROSITE" id="PS00061">
    <property type="entry name" value="ADH_SHORT"/>
    <property type="match status" value="1"/>
</dbReference>
<dbReference type="InterPro" id="IPR020904">
    <property type="entry name" value="Sc_DH/Rdtase_CS"/>
</dbReference>
<organism evidence="4 5">
    <name type="scientific">Lyngbya aestuarii BL J</name>
    <dbReference type="NCBI Taxonomy" id="1348334"/>
    <lineage>
        <taxon>Bacteria</taxon>
        <taxon>Bacillati</taxon>
        <taxon>Cyanobacteriota</taxon>
        <taxon>Cyanophyceae</taxon>
        <taxon>Oscillatoriophycideae</taxon>
        <taxon>Oscillatoriales</taxon>
        <taxon>Microcoleaceae</taxon>
        <taxon>Lyngbya</taxon>
    </lineage>
</organism>
<dbReference type="PRINTS" id="PR00080">
    <property type="entry name" value="SDRFAMILY"/>
</dbReference>
<name>U7QQR6_9CYAN</name>
<comment type="similarity">
    <text evidence="1 3">Belongs to the short-chain dehydrogenases/reductases (SDR) family.</text>
</comment>
<dbReference type="InterPro" id="IPR036291">
    <property type="entry name" value="NAD(P)-bd_dom_sf"/>
</dbReference>
<dbReference type="SUPFAM" id="SSF51735">
    <property type="entry name" value="NAD(P)-binding Rossmann-fold domains"/>
    <property type="match status" value="1"/>
</dbReference>
<comment type="caution">
    <text evidence="4">The sequence shown here is derived from an EMBL/GenBank/DDBJ whole genome shotgun (WGS) entry which is preliminary data.</text>
</comment>
<accession>U7QQR6</accession>
<evidence type="ECO:0000256" key="1">
    <source>
        <dbReference type="ARBA" id="ARBA00006484"/>
    </source>
</evidence>
<dbReference type="PANTHER" id="PTHR42760:SF115">
    <property type="entry name" value="3-OXOACYL-[ACYL-CARRIER-PROTEIN] REDUCTASE FABG"/>
    <property type="match status" value="1"/>
</dbReference>
<keyword evidence="5" id="KW-1185">Reference proteome</keyword>
<dbReference type="EC" id="1.1.1.163" evidence="4"/>
<sequence length="205" mass="22158">MGRLDNKTALITGGGSGIGRATSMLFALEGADVILSDIDENQGQEVVNEIQKSGGKAQFVSQNVAKEEDWQRVLQEIYNHQKLPKILINNAGLLLYKELENTTIEDWYKLMDVNALGVFLGMKHCAPAMAKEGGGSIVNLSSTAGLVGVARQTLYGASKGAVRTMTKDAAIELAPKKVRVNSIHPSIVDTQMADYGAEERHKSKE</sequence>